<protein>
    <recommendedName>
        <fullName evidence="4">Lipid/polyisoprenoid-binding YceI-like domain-containing protein</fullName>
    </recommendedName>
</protein>
<evidence type="ECO:0000313" key="3">
    <source>
        <dbReference type="Proteomes" id="UP000289718"/>
    </source>
</evidence>
<name>A0A4Q1B2K6_9BACT</name>
<dbReference type="OrthoDB" id="5292899at2"/>
<evidence type="ECO:0000256" key="1">
    <source>
        <dbReference type="SAM" id="SignalP"/>
    </source>
</evidence>
<sequence>MKKTVFSLVTLGILSSNLFAGSCEDNLKYDFTFFGAPDKSYVVTKNTFTNSKSNFPNGKLLNATLEIDALSLDTSADMNNGKAMWPASMAKVRNMNTVNNFFKGFEKDIGKINVKIIKVAADSMDVEFKMNGETKVIPFSYKTEGDTIKASGKLDVLAFNTNKAWTRFAAVCSAFHKGKSWNEIDVFFEVPASCK</sequence>
<dbReference type="RefSeq" id="WP_129062024.1">
    <property type="nucleotide sequence ID" value="NZ_NXIE01000004.1"/>
</dbReference>
<evidence type="ECO:0000313" key="2">
    <source>
        <dbReference type="EMBL" id="RXK12159.1"/>
    </source>
</evidence>
<keyword evidence="1" id="KW-0732">Signal</keyword>
<reference evidence="2 3" key="1">
    <citation type="submission" date="2017-09" db="EMBL/GenBank/DDBJ databases">
        <title>Genomics of the genus Arcobacter.</title>
        <authorList>
            <person name="Perez-Cataluna A."/>
            <person name="Figueras M.J."/>
            <person name="Salas-Masso N."/>
        </authorList>
    </citation>
    <scope>NUCLEOTIDE SEQUENCE [LARGE SCALE GENOMIC DNA]</scope>
    <source>
        <strain evidence="2 3">F156-34</strain>
    </source>
</reference>
<dbReference type="Proteomes" id="UP000289718">
    <property type="component" value="Unassembled WGS sequence"/>
</dbReference>
<organism evidence="2 3">
    <name type="scientific">Halarcobacter mediterraneus</name>
    <dbReference type="NCBI Taxonomy" id="2023153"/>
    <lineage>
        <taxon>Bacteria</taxon>
        <taxon>Pseudomonadati</taxon>
        <taxon>Campylobacterota</taxon>
        <taxon>Epsilonproteobacteria</taxon>
        <taxon>Campylobacterales</taxon>
        <taxon>Arcobacteraceae</taxon>
        <taxon>Halarcobacter</taxon>
    </lineage>
</organism>
<dbReference type="EMBL" id="NXIE01000004">
    <property type="protein sequence ID" value="RXK12159.1"/>
    <property type="molecule type" value="Genomic_DNA"/>
</dbReference>
<feature type="chain" id="PRO_5020225416" description="Lipid/polyisoprenoid-binding YceI-like domain-containing protein" evidence="1">
    <location>
        <begin position="21"/>
        <end position="195"/>
    </location>
</feature>
<proteinExistence type="predicted"/>
<comment type="caution">
    <text evidence="2">The sequence shown here is derived from an EMBL/GenBank/DDBJ whole genome shotgun (WGS) entry which is preliminary data.</text>
</comment>
<evidence type="ECO:0008006" key="4">
    <source>
        <dbReference type="Google" id="ProtNLM"/>
    </source>
</evidence>
<dbReference type="AlphaFoldDB" id="A0A4Q1B2K6"/>
<gene>
    <name evidence="2" type="ORF">CP965_10290</name>
</gene>
<keyword evidence="3" id="KW-1185">Reference proteome</keyword>
<feature type="signal peptide" evidence="1">
    <location>
        <begin position="1"/>
        <end position="20"/>
    </location>
</feature>
<dbReference type="PROSITE" id="PS51257">
    <property type="entry name" value="PROKAR_LIPOPROTEIN"/>
    <property type="match status" value="1"/>
</dbReference>
<accession>A0A4Q1B2K6</accession>